<keyword evidence="5" id="KW-0560">Oxidoreductase</keyword>
<evidence type="ECO:0000259" key="7">
    <source>
        <dbReference type="SMART" id="SM00829"/>
    </source>
</evidence>
<dbReference type="STRING" id="1332080.ATN00_07685"/>
<proteinExistence type="inferred from homology"/>
<dbReference type="Pfam" id="PF00107">
    <property type="entry name" value="ADH_zinc_N"/>
    <property type="match status" value="1"/>
</dbReference>
<dbReference type="PROSITE" id="PS00059">
    <property type="entry name" value="ADH_ZINC"/>
    <property type="match status" value="1"/>
</dbReference>
<dbReference type="RefSeq" id="WP_062063668.1">
    <property type="nucleotide sequence ID" value="NZ_CP013264.1"/>
</dbReference>
<dbReference type="Proteomes" id="UP000056968">
    <property type="component" value="Chromosome"/>
</dbReference>
<dbReference type="InterPro" id="IPR020843">
    <property type="entry name" value="ER"/>
</dbReference>
<dbReference type="PANTHER" id="PTHR43350:SF17">
    <property type="entry name" value="NAD-DEPENDENT ALCOHOL DEHYDROGENASE"/>
    <property type="match status" value="1"/>
</dbReference>
<dbReference type="OrthoDB" id="9770544at2"/>
<dbReference type="SMART" id="SM00829">
    <property type="entry name" value="PKS_ER"/>
    <property type="match status" value="1"/>
</dbReference>
<comment type="cofactor">
    <cofactor evidence="1 6">
        <name>Zn(2+)</name>
        <dbReference type="ChEBI" id="CHEBI:29105"/>
    </cofactor>
</comment>
<name>A0A0S3EXQ7_9SPHN</name>
<sequence length="366" mass="37957">MQIRAAVSRNAGADFSVETLDMLDIQADEILVRVVATGLCHTDIAVRDQILPVPLPAVLGHEGAGLVEAIGADVQGLSVGDHVVLGFAACRQCPQCITGQPAYCREFTPLNFSGRRRDGTSCLHDQNGEVSSHFFGQSSFATHAIVAAKNAVKVTKDAPIELLGPLGCGIMTGAGAVFHALQLKQGESLLVTGGGPVGLSAVMAGVVRGADMILVSDPLPSRRAMAIDLGATHVIDPAAGELAEQVRAIVPAGVENVLDTSGIAPVIEAAVGTLAVRGRLATVGVPRSADAAVSLNILQMLSLGIQISGVTEGNADPQTFLPQLVDLFLAGKFPIDRMISSYRLDQINEAIADQHAGRCVKAILTM</sequence>
<protein>
    <submittedName>
        <fullName evidence="8">Geraniol dehydrogenase</fullName>
    </submittedName>
</protein>
<feature type="domain" description="Enoyl reductase (ER)" evidence="7">
    <location>
        <begin position="12"/>
        <end position="364"/>
    </location>
</feature>
<dbReference type="SUPFAM" id="SSF50129">
    <property type="entry name" value="GroES-like"/>
    <property type="match status" value="1"/>
</dbReference>
<dbReference type="Gene3D" id="3.40.50.720">
    <property type="entry name" value="NAD(P)-binding Rossmann-like Domain"/>
    <property type="match status" value="1"/>
</dbReference>
<comment type="similarity">
    <text evidence="2 6">Belongs to the zinc-containing alcohol dehydrogenase family.</text>
</comment>
<dbReference type="InterPro" id="IPR011032">
    <property type="entry name" value="GroES-like_sf"/>
</dbReference>
<organism evidence="8 9">
    <name type="scientific">Sphingobium baderi</name>
    <dbReference type="NCBI Taxonomy" id="1332080"/>
    <lineage>
        <taxon>Bacteria</taxon>
        <taxon>Pseudomonadati</taxon>
        <taxon>Pseudomonadota</taxon>
        <taxon>Alphaproteobacteria</taxon>
        <taxon>Sphingomonadales</taxon>
        <taxon>Sphingomonadaceae</taxon>
        <taxon>Sphingobium</taxon>
    </lineage>
</organism>
<dbReference type="EMBL" id="CP013264">
    <property type="protein sequence ID" value="ALR20202.1"/>
    <property type="molecule type" value="Genomic_DNA"/>
</dbReference>
<evidence type="ECO:0000256" key="4">
    <source>
        <dbReference type="ARBA" id="ARBA00022833"/>
    </source>
</evidence>
<evidence type="ECO:0000256" key="5">
    <source>
        <dbReference type="ARBA" id="ARBA00023002"/>
    </source>
</evidence>
<dbReference type="SUPFAM" id="SSF51735">
    <property type="entry name" value="NAD(P)-binding Rossmann-fold domains"/>
    <property type="match status" value="1"/>
</dbReference>
<dbReference type="CDD" id="cd08278">
    <property type="entry name" value="benzyl_alcohol_DH"/>
    <property type="match status" value="1"/>
</dbReference>
<evidence type="ECO:0000313" key="8">
    <source>
        <dbReference type="EMBL" id="ALR20202.1"/>
    </source>
</evidence>
<reference evidence="8 9" key="1">
    <citation type="submission" date="2015-11" db="EMBL/GenBank/DDBJ databases">
        <title>A Two-component Flavoprotein Monooxygenase System MeaXY Responsible for para-Hydroxylation of 2-Methyl-6-ethylaniline and 2,6-Diethylaniline in Sphingobium baderi DE-13.</title>
        <authorList>
            <person name="Cheng M."/>
            <person name="Meng Q."/>
            <person name="Yang Y."/>
            <person name="Chu C."/>
            <person name="Yan X."/>
            <person name="He J."/>
            <person name="Li S."/>
        </authorList>
    </citation>
    <scope>NUCLEOTIDE SEQUENCE [LARGE SCALE GENOMIC DNA]</scope>
    <source>
        <strain evidence="8 9">DE-13</strain>
    </source>
</reference>
<dbReference type="InterPro" id="IPR013149">
    <property type="entry name" value="ADH-like_C"/>
</dbReference>
<dbReference type="Gene3D" id="3.90.180.10">
    <property type="entry name" value="Medium-chain alcohol dehydrogenases, catalytic domain"/>
    <property type="match status" value="1"/>
</dbReference>
<evidence type="ECO:0000256" key="2">
    <source>
        <dbReference type="ARBA" id="ARBA00008072"/>
    </source>
</evidence>
<dbReference type="GO" id="GO:0008270">
    <property type="term" value="F:zinc ion binding"/>
    <property type="evidence" value="ECO:0007669"/>
    <property type="project" value="InterPro"/>
</dbReference>
<accession>A0A0S3EXQ7</accession>
<keyword evidence="9" id="KW-1185">Reference proteome</keyword>
<dbReference type="KEGG" id="sbd:ATN00_07685"/>
<dbReference type="InterPro" id="IPR013154">
    <property type="entry name" value="ADH-like_N"/>
</dbReference>
<evidence type="ECO:0000256" key="6">
    <source>
        <dbReference type="RuleBase" id="RU361277"/>
    </source>
</evidence>
<dbReference type="InterPro" id="IPR002328">
    <property type="entry name" value="ADH_Zn_CS"/>
</dbReference>
<evidence type="ECO:0000256" key="3">
    <source>
        <dbReference type="ARBA" id="ARBA00022723"/>
    </source>
</evidence>
<keyword evidence="4 6" id="KW-0862">Zinc</keyword>
<dbReference type="PANTHER" id="PTHR43350">
    <property type="entry name" value="NAD-DEPENDENT ALCOHOL DEHYDROGENASE"/>
    <property type="match status" value="1"/>
</dbReference>
<dbReference type="InterPro" id="IPR036291">
    <property type="entry name" value="NAD(P)-bd_dom_sf"/>
</dbReference>
<evidence type="ECO:0000313" key="9">
    <source>
        <dbReference type="Proteomes" id="UP000056968"/>
    </source>
</evidence>
<dbReference type="GO" id="GO:0016616">
    <property type="term" value="F:oxidoreductase activity, acting on the CH-OH group of donors, NAD or NADP as acceptor"/>
    <property type="evidence" value="ECO:0007669"/>
    <property type="project" value="UniProtKB-ARBA"/>
</dbReference>
<dbReference type="Pfam" id="PF08240">
    <property type="entry name" value="ADH_N"/>
    <property type="match status" value="1"/>
</dbReference>
<keyword evidence="3 6" id="KW-0479">Metal-binding</keyword>
<dbReference type="AlphaFoldDB" id="A0A0S3EXQ7"/>
<gene>
    <name evidence="8" type="ORF">ATN00_07685</name>
</gene>
<evidence type="ECO:0000256" key="1">
    <source>
        <dbReference type="ARBA" id="ARBA00001947"/>
    </source>
</evidence>